<dbReference type="PROSITE" id="PS00792">
    <property type="entry name" value="DHPS_1"/>
    <property type="match status" value="1"/>
</dbReference>
<name>A0A090M8J0_OSTTA</name>
<evidence type="ECO:0000256" key="11">
    <source>
        <dbReference type="ARBA" id="ARBA00022840"/>
    </source>
</evidence>
<evidence type="ECO:0000313" key="17">
    <source>
        <dbReference type="EMBL" id="OUS48398.1"/>
    </source>
</evidence>
<evidence type="ECO:0000256" key="2">
    <source>
        <dbReference type="ARBA" id="ARBA00000198"/>
    </source>
</evidence>
<evidence type="ECO:0000259" key="15">
    <source>
        <dbReference type="PROSITE" id="PS50972"/>
    </source>
</evidence>
<dbReference type="SUPFAM" id="SSF51717">
    <property type="entry name" value="Dihydropteroate synthetase-like"/>
    <property type="match status" value="1"/>
</dbReference>
<keyword evidence="12" id="KW-0460">Magnesium</keyword>
<dbReference type="CDD" id="cd00739">
    <property type="entry name" value="DHPS"/>
    <property type="match status" value="1"/>
</dbReference>
<dbReference type="Proteomes" id="UP000009170">
    <property type="component" value="Unassembled WGS sequence"/>
</dbReference>
<protein>
    <submittedName>
        <fullName evidence="17">Dihydropteroate synthase-like protein</fullName>
    </submittedName>
    <submittedName>
        <fullName evidence="16">Pterin-binding</fullName>
    </submittedName>
</protein>
<evidence type="ECO:0000256" key="7">
    <source>
        <dbReference type="ARBA" id="ARBA00022679"/>
    </source>
</evidence>
<comment type="pathway">
    <text evidence="4">Cofactor biosynthesis; tetrahydrofolate biosynthesis; 7,8-dihydrofolate from 2-amino-4-hydroxy-6-hydroxymethyl-7,8-dihydropteridine diphosphate and 4-aminobenzoate: step 1/2.</text>
</comment>
<dbReference type="PANTHER" id="PTHR20941:SF1">
    <property type="entry name" value="FOLIC ACID SYNTHESIS PROTEIN FOL1"/>
    <property type="match status" value="1"/>
</dbReference>
<accession>A0A090M8J0</accession>
<evidence type="ECO:0000313" key="16">
    <source>
        <dbReference type="EMBL" id="CEF98409.1"/>
    </source>
</evidence>
<dbReference type="InterPro" id="IPR000550">
    <property type="entry name" value="Hppk"/>
</dbReference>
<keyword evidence="14" id="KW-0511">Multifunctional enzyme</keyword>
<accession>A0A1Y5IFQ8</accession>
<dbReference type="GO" id="GO:0046872">
    <property type="term" value="F:metal ion binding"/>
    <property type="evidence" value="ECO:0007669"/>
    <property type="project" value="UniProtKB-KW"/>
</dbReference>
<dbReference type="GO" id="GO:0004156">
    <property type="term" value="F:dihydropteroate synthase activity"/>
    <property type="evidence" value="ECO:0007669"/>
    <property type="project" value="UniProtKB-EC"/>
</dbReference>
<dbReference type="GO" id="GO:0003848">
    <property type="term" value="F:2-amino-4-hydroxy-6-hydroxymethyldihydropteridine diphosphokinase activity"/>
    <property type="evidence" value="ECO:0007669"/>
    <property type="project" value="UniProtKB-EC"/>
</dbReference>
<dbReference type="Gene3D" id="3.30.70.560">
    <property type="entry name" value="7,8-Dihydro-6-hydroxymethylpterin-pyrophosphokinase HPPK"/>
    <property type="match status" value="1"/>
</dbReference>
<dbReference type="OrthoDB" id="615426at2759"/>
<dbReference type="CDD" id="cd00483">
    <property type="entry name" value="HPPK"/>
    <property type="match status" value="1"/>
</dbReference>
<dbReference type="AlphaFoldDB" id="A0A090M8J0"/>
<reference evidence="16 18" key="1">
    <citation type="journal article" date="2006" name="Proc. Natl. Acad. Sci. U.S.A.">
        <title>Genome analysis of the smallest free-living eukaryote Ostreococcus tauri unveils many unique features.</title>
        <authorList>
            <person name="Derelle E."/>
            <person name="Ferraz C."/>
            <person name="Rombauts S."/>
            <person name="Rouze P."/>
            <person name="Worden A.Z."/>
            <person name="Robbens S."/>
            <person name="Partensky F."/>
            <person name="Degroeve S."/>
            <person name="Echeynie S."/>
            <person name="Cooke R."/>
            <person name="Saeys Y."/>
            <person name="Wuyts J."/>
            <person name="Jabbari K."/>
            <person name="Bowler C."/>
            <person name="Panaud O."/>
            <person name="Piegu B."/>
            <person name="Ball S.G."/>
            <person name="Ral J.-P."/>
            <person name="Bouget F.-Y."/>
            <person name="Piganeau G."/>
            <person name="De Baets B."/>
            <person name="Picard A."/>
            <person name="Delseny M."/>
            <person name="Demaille J."/>
            <person name="Van de Peer Y."/>
            <person name="Moreau H."/>
        </authorList>
    </citation>
    <scope>NUCLEOTIDE SEQUENCE [LARGE SCALE GENOMIC DNA]</scope>
    <source>
        <strain evidence="16 18">OTTH0595</strain>
    </source>
</reference>
<dbReference type="EMBL" id="KZ155774">
    <property type="protein sequence ID" value="OUS48398.1"/>
    <property type="molecule type" value="Genomic_DNA"/>
</dbReference>
<evidence type="ECO:0000313" key="18">
    <source>
        <dbReference type="Proteomes" id="UP000009170"/>
    </source>
</evidence>
<comment type="pathway">
    <text evidence="5">Cofactor biosynthesis; tetrahydrofolate biosynthesis; 2-amino-4-hydroxy-6-hydroxymethyl-7,8-dihydropteridine diphosphate from 7,8-dihydroneopterin triphosphate: step 4/4.</text>
</comment>
<dbReference type="UniPathway" id="UPA00077">
    <property type="reaction ID" value="UER00155"/>
</dbReference>
<evidence type="ECO:0000256" key="9">
    <source>
        <dbReference type="ARBA" id="ARBA00022741"/>
    </source>
</evidence>
<dbReference type="GO" id="GO:0016301">
    <property type="term" value="F:kinase activity"/>
    <property type="evidence" value="ECO:0007669"/>
    <property type="project" value="UniProtKB-KW"/>
</dbReference>
<dbReference type="InterPro" id="IPR006390">
    <property type="entry name" value="DHP_synth_dom"/>
</dbReference>
<dbReference type="GO" id="GO:0005524">
    <property type="term" value="F:ATP binding"/>
    <property type="evidence" value="ECO:0007669"/>
    <property type="project" value="UniProtKB-KW"/>
</dbReference>
<evidence type="ECO:0000256" key="3">
    <source>
        <dbReference type="ARBA" id="ARBA00001946"/>
    </source>
</evidence>
<dbReference type="InParanoid" id="A0A090M8J0"/>
<comment type="cofactor">
    <cofactor evidence="3">
        <name>Mg(2+)</name>
        <dbReference type="ChEBI" id="CHEBI:18420"/>
    </cofactor>
</comment>
<keyword evidence="9" id="KW-0547">Nucleotide-binding</keyword>
<keyword evidence="11" id="KW-0067">ATP-binding</keyword>
<accession>A0A454Y3V4</accession>
<dbReference type="PROSITE" id="PS50972">
    <property type="entry name" value="PTERIN_BINDING"/>
    <property type="match status" value="1"/>
</dbReference>
<dbReference type="GO" id="GO:0046654">
    <property type="term" value="P:tetrahydrofolate biosynthetic process"/>
    <property type="evidence" value="ECO:0007669"/>
    <property type="project" value="UniProtKB-UniPathway"/>
</dbReference>
<feature type="domain" description="Pterin-binding" evidence="15">
    <location>
        <begin position="208"/>
        <end position="481"/>
    </location>
</feature>
<evidence type="ECO:0000256" key="10">
    <source>
        <dbReference type="ARBA" id="ARBA00022777"/>
    </source>
</evidence>
<keyword evidence="13" id="KW-0289">Folate biosynthesis</keyword>
<evidence type="ECO:0000256" key="5">
    <source>
        <dbReference type="ARBA" id="ARBA00005051"/>
    </source>
</evidence>
<dbReference type="InterPro" id="IPR011005">
    <property type="entry name" value="Dihydropteroate_synth-like_sf"/>
</dbReference>
<evidence type="ECO:0000256" key="4">
    <source>
        <dbReference type="ARBA" id="ARBA00004763"/>
    </source>
</evidence>
<sequence length="489" mass="52662">MSVLVRRASHFTASARGDRTRVVIALGSNEGDRVALFRDALRRLRSDLDFTLEAHSSLYETAPAYVEDQGRFLNAACVGTFPDSTSRDPLKLLDGLKSIEAALGRDFGGRRYGPRSMDLDVIFHGEGVHACERLTVPHARYSERPFVLGPLVDLTGASETWRDATRDGLLEAQRIWQGMGDEMAVMTSADMARVMPLRDSLWGWGRSTMVMGILNVTPDSFSDGGAHFGGVDAAVRHARAMVAAGATIIDVGGQSTRPGATRVSTEEELARVIPVIRALNVEFGKRSDVHVSVDTFYGAVARTAADAGADIINDVSGGTWDKTMLPTVAALETPLPYVVMHVRGDPSDMQSAKNTTYDGHVCDDVGDGLLATARRCVEHGIEPWRLWIDPGIGFAKTGRANMELLRDLPRVRSRLAPMGGALVNAPMLIGASRKRFLGEIAGRAEASERDAASVAALVAAVHGGADIVRVHNVPLSSDASRVADALWRR</sequence>
<gene>
    <name evidence="17" type="ORF">BE221DRAFT_18820</name>
    <name evidence="16" type="ORF">OT_ostta06g02900</name>
</gene>
<evidence type="ECO:0000256" key="12">
    <source>
        <dbReference type="ARBA" id="ARBA00022842"/>
    </source>
</evidence>
<keyword evidence="10" id="KW-0418">Kinase</keyword>
<keyword evidence="7" id="KW-0808">Transferase</keyword>
<dbReference type="NCBIfam" id="TIGR01496">
    <property type="entry name" value="DHPS"/>
    <property type="match status" value="1"/>
</dbReference>
<comment type="catalytic activity">
    <reaction evidence="2">
        <text>6-hydroxymethyl-7,8-dihydropterin + ATP = (7,8-dihydropterin-6-yl)methyl diphosphate + AMP + H(+)</text>
        <dbReference type="Rhea" id="RHEA:11412"/>
        <dbReference type="ChEBI" id="CHEBI:15378"/>
        <dbReference type="ChEBI" id="CHEBI:30616"/>
        <dbReference type="ChEBI" id="CHEBI:44841"/>
        <dbReference type="ChEBI" id="CHEBI:72950"/>
        <dbReference type="ChEBI" id="CHEBI:456215"/>
        <dbReference type="EC" id="2.7.6.3"/>
    </reaction>
</comment>
<dbReference type="PROSITE" id="PS00794">
    <property type="entry name" value="HPPK"/>
    <property type="match status" value="1"/>
</dbReference>
<keyword evidence="8" id="KW-0479">Metal-binding</keyword>
<dbReference type="PANTHER" id="PTHR20941">
    <property type="entry name" value="FOLATE SYNTHESIS PROTEINS"/>
    <property type="match status" value="1"/>
</dbReference>
<evidence type="ECO:0000256" key="14">
    <source>
        <dbReference type="ARBA" id="ARBA00023268"/>
    </source>
</evidence>
<dbReference type="FunFam" id="3.20.20.20:FF:000006">
    <property type="entry name" value="Dihydropteroate synthase"/>
    <property type="match status" value="1"/>
</dbReference>
<proteinExistence type="inferred from homology"/>
<evidence type="ECO:0000256" key="13">
    <source>
        <dbReference type="ARBA" id="ARBA00022909"/>
    </source>
</evidence>
<reference evidence="17" key="3">
    <citation type="submission" date="2017-04" db="EMBL/GenBank/DDBJ databases">
        <title>Population genomics of picophytoplankton unveils novel chromosome hypervariability.</title>
        <authorList>
            <consortium name="DOE Joint Genome Institute"/>
            <person name="Blanc-Mathieu R."/>
            <person name="Krasovec M."/>
            <person name="Hebrard M."/>
            <person name="Yau S."/>
            <person name="Desgranges E."/>
            <person name="Martin J."/>
            <person name="Schackwitz W."/>
            <person name="Kuo A."/>
            <person name="Salin G."/>
            <person name="Donnadieu C."/>
            <person name="Desdevises Y."/>
            <person name="Sanchez-Ferandin S."/>
            <person name="Moreau H."/>
            <person name="Rivals E."/>
            <person name="Grigoriev I.V."/>
            <person name="Grimsley N."/>
            <person name="Eyre-Walker A."/>
            <person name="Piganeau G."/>
        </authorList>
    </citation>
    <scope>NUCLEOTIDE SEQUENCE [LARGE SCALE GENOMIC DNA]</scope>
    <source>
        <strain evidence="17">RCC 1115</strain>
    </source>
</reference>
<dbReference type="GO" id="GO:0046656">
    <property type="term" value="P:folic acid biosynthetic process"/>
    <property type="evidence" value="ECO:0007669"/>
    <property type="project" value="UniProtKB-KW"/>
</dbReference>
<reference evidence="16" key="2">
    <citation type="journal article" date="2014" name="BMC Genomics">
        <title>An improved genome of the model marine alga Ostreococcus tauri unfolds by assessing Illumina de novo assemblies.</title>
        <authorList>
            <person name="Blanc-Mathieu R."/>
            <person name="Verhelst B."/>
            <person name="Derelle E."/>
            <person name="Rombauts S."/>
            <person name="Bouget F.Y."/>
            <person name="Carre I."/>
            <person name="Chateau A."/>
            <person name="Eyre-Walker A."/>
            <person name="Grimsley N."/>
            <person name="Moreau H."/>
            <person name="Piegu B."/>
            <person name="Rivals E."/>
            <person name="Schackwitz W."/>
            <person name="Van de Peer Y."/>
            <person name="Piganeau G."/>
        </authorList>
    </citation>
    <scope>NUCLEOTIDE SEQUENCE</scope>
    <source>
        <strain evidence="16">RCC4221</strain>
    </source>
</reference>
<dbReference type="SUPFAM" id="SSF55083">
    <property type="entry name" value="6-hydroxymethyl-7,8-dihydropterin pyrophosphokinase, HPPK"/>
    <property type="match status" value="1"/>
</dbReference>
<keyword evidence="18" id="KW-1185">Reference proteome</keyword>
<dbReference type="EMBL" id="CAID01000006">
    <property type="protein sequence ID" value="CEF98409.1"/>
    <property type="molecule type" value="Genomic_DNA"/>
</dbReference>
<dbReference type="Pfam" id="PF01288">
    <property type="entry name" value="HPPK"/>
    <property type="match status" value="1"/>
</dbReference>
<dbReference type="InterPro" id="IPR045031">
    <property type="entry name" value="DHP_synth-like"/>
</dbReference>
<comment type="similarity">
    <text evidence="6">In the C-terminal section; belongs to the DHPS family.</text>
</comment>
<evidence type="ECO:0000256" key="8">
    <source>
        <dbReference type="ARBA" id="ARBA00022723"/>
    </source>
</evidence>
<dbReference type="NCBIfam" id="TIGR01498">
    <property type="entry name" value="folK"/>
    <property type="match status" value="1"/>
</dbReference>
<evidence type="ECO:0000256" key="6">
    <source>
        <dbReference type="ARBA" id="ARBA00009951"/>
    </source>
</evidence>
<comment type="catalytic activity">
    <reaction evidence="1">
        <text>(7,8-dihydropterin-6-yl)methyl diphosphate + 4-aminobenzoate = 7,8-dihydropteroate + diphosphate</text>
        <dbReference type="Rhea" id="RHEA:19949"/>
        <dbReference type="ChEBI" id="CHEBI:17836"/>
        <dbReference type="ChEBI" id="CHEBI:17839"/>
        <dbReference type="ChEBI" id="CHEBI:33019"/>
        <dbReference type="ChEBI" id="CHEBI:72950"/>
        <dbReference type="EC" id="2.5.1.15"/>
    </reaction>
</comment>
<dbReference type="FunCoup" id="A0A090M8J0">
    <property type="interactions" value="733"/>
</dbReference>
<organism evidence="16 18">
    <name type="scientific">Ostreococcus tauri</name>
    <name type="common">Marine green alga</name>
    <dbReference type="NCBI Taxonomy" id="70448"/>
    <lineage>
        <taxon>Eukaryota</taxon>
        <taxon>Viridiplantae</taxon>
        <taxon>Chlorophyta</taxon>
        <taxon>Mamiellophyceae</taxon>
        <taxon>Mamiellales</taxon>
        <taxon>Bathycoccaceae</taxon>
        <taxon>Ostreococcus</taxon>
    </lineage>
</organism>
<dbReference type="Pfam" id="PF00809">
    <property type="entry name" value="Pterin_bind"/>
    <property type="match status" value="1"/>
</dbReference>
<dbReference type="PROSITE" id="PS00793">
    <property type="entry name" value="DHPS_2"/>
    <property type="match status" value="1"/>
</dbReference>
<dbReference type="Proteomes" id="UP000195557">
    <property type="component" value="Unassembled WGS sequence"/>
</dbReference>
<dbReference type="InterPro" id="IPR000489">
    <property type="entry name" value="Pterin-binding_dom"/>
</dbReference>
<dbReference type="InterPro" id="IPR035907">
    <property type="entry name" value="Hppk_sf"/>
</dbReference>
<dbReference type="Gene3D" id="3.20.20.20">
    <property type="entry name" value="Dihydropteroate synthase-like"/>
    <property type="match status" value="1"/>
</dbReference>
<evidence type="ECO:0000256" key="1">
    <source>
        <dbReference type="ARBA" id="ARBA00000012"/>
    </source>
</evidence>
<dbReference type="STRING" id="70448.A0A090M8J0"/>